<protein>
    <recommendedName>
        <fullName evidence="5">Calcium-binding protein</fullName>
    </recommendedName>
</protein>
<dbReference type="PROSITE" id="PS00330">
    <property type="entry name" value="HEMOLYSIN_CALCIUM"/>
    <property type="match status" value="2"/>
</dbReference>
<dbReference type="InterPro" id="IPR050557">
    <property type="entry name" value="RTX_toxin/Mannuronan_C5-epim"/>
</dbReference>
<dbReference type="PANTHER" id="PTHR38340">
    <property type="entry name" value="S-LAYER PROTEIN"/>
    <property type="match status" value="1"/>
</dbReference>
<dbReference type="PRINTS" id="PR00313">
    <property type="entry name" value="CABNDNGRPT"/>
</dbReference>
<gene>
    <name evidence="3" type="ORF">SAE02_62990</name>
</gene>
<keyword evidence="2" id="KW-0964">Secreted</keyword>
<dbReference type="GO" id="GO:0005509">
    <property type="term" value="F:calcium ion binding"/>
    <property type="evidence" value="ECO:0007669"/>
    <property type="project" value="InterPro"/>
</dbReference>
<organism evidence="3 4">
    <name type="scientific">Skermanella aerolata</name>
    <dbReference type="NCBI Taxonomy" id="393310"/>
    <lineage>
        <taxon>Bacteria</taxon>
        <taxon>Pseudomonadati</taxon>
        <taxon>Pseudomonadota</taxon>
        <taxon>Alphaproteobacteria</taxon>
        <taxon>Rhodospirillales</taxon>
        <taxon>Azospirillaceae</taxon>
        <taxon>Skermanella</taxon>
    </lineage>
</organism>
<dbReference type="GO" id="GO:0005576">
    <property type="term" value="C:extracellular region"/>
    <property type="evidence" value="ECO:0007669"/>
    <property type="project" value="UniProtKB-SubCell"/>
</dbReference>
<accession>A0A512E098</accession>
<proteinExistence type="predicted"/>
<dbReference type="InterPro" id="IPR018511">
    <property type="entry name" value="Hemolysin-typ_Ca-bd_CS"/>
</dbReference>
<comment type="subcellular location">
    <subcellularLocation>
        <location evidence="1">Secreted</location>
    </subcellularLocation>
</comment>
<dbReference type="Pfam" id="PF00353">
    <property type="entry name" value="HemolysinCabind"/>
    <property type="match status" value="5"/>
</dbReference>
<dbReference type="SUPFAM" id="SSF51120">
    <property type="entry name" value="beta-Roll"/>
    <property type="match status" value="2"/>
</dbReference>
<evidence type="ECO:0000313" key="4">
    <source>
        <dbReference type="Proteomes" id="UP000321523"/>
    </source>
</evidence>
<dbReference type="AlphaFoldDB" id="A0A512E098"/>
<dbReference type="RefSeq" id="WP_052832416.1">
    <property type="nucleotide sequence ID" value="NZ_BJYZ01000036.1"/>
</dbReference>
<dbReference type="Proteomes" id="UP000321523">
    <property type="component" value="Unassembled WGS sequence"/>
</dbReference>
<dbReference type="InterPro" id="IPR011049">
    <property type="entry name" value="Serralysin-like_metalloprot_C"/>
</dbReference>
<evidence type="ECO:0000313" key="3">
    <source>
        <dbReference type="EMBL" id="GEO42151.1"/>
    </source>
</evidence>
<keyword evidence="4" id="KW-1185">Reference proteome</keyword>
<dbReference type="Gene3D" id="2.150.10.10">
    <property type="entry name" value="Serralysin-like metalloprotease, C-terminal"/>
    <property type="match status" value="4"/>
</dbReference>
<comment type="caution">
    <text evidence="3">The sequence shown here is derived from an EMBL/GenBank/DDBJ whole genome shotgun (WGS) entry which is preliminary data.</text>
</comment>
<dbReference type="EMBL" id="BJYZ01000036">
    <property type="protein sequence ID" value="GEO42151.1"/>
    <property type="molecule type" value="Genomic_DNA"/>
</dbReference>
<evidence type="ECO:0000256" key="2">
    <source>
        <dbReference type="ARBA" id="ARBA00022525"/>
    </source>
</evidence>
<dbReference type="InterPro" id="IPR001343">
    <property type="entry name" value="Hemolysn_Ca-bd"/>
</dbReference>
<name>A0A512E098_9PROT</name>
<sequence length="388" mass="40028">MATYNGTSARNVWYGTSSADTARGNGGDDSLYGHDGNDTLYGDAGNDGLYGENGNDLIYGGAGVDALFGAAGSDTLRGEDGDDYLEGGSGDDGLYGGNGIDRLRGGDGIDALFGDANDDDLDGGSGDDYLVGGLGNDKILGGVGHDRLRGGDGNDYLSGGSGNNNVMGEAGNDTLVFTARATDPLPNDTGLLDGGAGYDTLVLDVQGGPFDQDGAQTVYLDLNSATQRGFIGIVADHVEPSGLWFGNVLSIEEVRVASNSNPLALSAGTSMKVTGSSHTDYLEGGAGDQVFDGGGGADRFQFLHRVGFFSGHDTVKGFSMAQGDRIQFNNEDYGSGPDWDLSDRHVTTKVEKSGHTIYTTSDSATGQVMHTLDVDAIGLPPPDYYLLG</sequence>
<evidence type="ECO:0008006" key="5">
    <source>
        <dbReference type="Google" id="ProtNLM"/>
    </source>
</evidence>
<reference evidence="3 4" key="1">
    <citation type="submission" date="2019-07" db="EMBL/GenBank/DDBJ databases">
        <title>Whole genome shotgun sequence of Skermanella aerolata NBRC 106429.</title>
        <authorList>
            <person name="Hosoyama A."/>
            <person name="Uohara A."/>
            <person name="Ohji S."/>
            <person name="Ichikawa N."/>
        </authorList>
    </citation>
    <scope>NUCLEOTIDE SEQUENCE [LARGE SCALE GENOMIC DNA]</scope>
    <source>
        <strain evidence="3 4">NBRC 106429</strain>
    </source>
</reference>
<dbReference type="PANTHER" id="PTHR38340:SF1">
    <property type="entry name" value="S-LAYER PROTEIN"/>
    <property type="match status" value="1"/>
</dbReference>
<evidence type="ECO:0000256" key="1">
    <source>
        <dbReference type="ARBA" id="ARBA00004613"/>
    </source>
</evidence>